<evidence type="ECO:0000256" key="5">
    <source>
        <dbReference type="ARBA" id="ARBA00023002"/>
    </source>
</evidence>
<evidence type="ECO:0000259" key="8">
    <source>
        <dbReference type="Pfam" id="PF16901"/>
    </source>
</evidence>
<dbReference type="InterPro" id="IPR031656">
    <property type="entry name" value="DAO_C"/>
</dbReference>
<evidence type="ECO:0000256" key="6">
    <source>
        <dbReference type="SAM" id="MobiDB-lite"/>
    </source>
</evidence>
<evidence type="ECO:0000256" key="3">
    <source>
        <dbReference type="ARBA" id="ARBA00022630"/>
    </source>
</evidence>
<feature type="compositionally biased region" description="Low complexity" evidence="6">
    <location>
        <begin position="1"/>
        <end position="23"/>
    </location>
</feature>
<keyword evidence="4" id="KW-0274">FAD</keyword>
<dbReference type="EC" id="1.-.-.-" evidence="9"/>
<dbReference type="Gene3D" id="1.10.8.870">
    <property type="entry name" value="Alpha-glycerophosphate oxidase, cap domain"/>
    <property type="match status" value="1"/>
</dbReference>
<dbReference type="SUPFAM" id="SSF51905">
    <property type="entry name" value="FAD/NAD(P)-binding domain"/>
    <property type="match status" value="1"/>
</dbReference>
<evidence type="ECO:0000259" key="7">
    <source>
        <dbReference type="Pfam" id="PF01266"/>
    </source>
</evidence>
<dbReference type="EMBL" id="JAUCML010000003">
    <property type="protein sequence ID" value="MDM7884483.1"/>
    <property type="molecule type" value="Genomic_DNA"/>
</dbReference>
<comment type="caution">
    <text evidence="9">The sequence shown here is derived from an EMBL/GenBank/DDBJ whole genome shotgun (WGS) entry which is preliminary data.</text>
</comment>
<feature type="region of interest" description="Disordered" evidence="6">
    <location>
        <begin position="1"/>
        <end position="45"/>
    </location>
</feature>
<dbReference type="InterPro" id="IPR006076">
    <property type="entry name" value="FAD-dep_OxRdtase"/>
</dbReference>
<evidence type="ECO:0000256" key="1">
    <source>
        <dbReference type="ARBA" id="ARBA00001974"/>
    </source>
</evidence>
<organism evidence="9 10">
    <name type="scientific">Curtobacterium citri</name>
    <dbReference type="NCBI Taxonomy" id="3055139"/>
    <lineage>
        <taxon>Bacteria</taxon>
        <taxon>Bacillati</taxon>
        <taxon>Actinomycetota</taxon>
        <taxon>Actinomycetes</taxon>
        <taxon>Micrococcales</taxon>
        <taxon>Microbacteriaceae</taxon>
        <taxon>Curtobacterium</taxon>
    </lineage>
</organism>
<evidence type="ECO:0000256" key="2">
    <source>
        <dbReference type="ARBA" id="ARBA00007330"/>
    </source>
</evidence>
<feature type="region of interest" description="Disordered" evidence="6">
    <location>
        <begin position="616"/>
        <end position="643"/>
    </location>
</feature>
<protein>
    <submittedName>
        <fullName evidence="9">Glycerol-3-phosphate dehydrogenase/oxidase</fullName>
        <ecNumber evidence="9">1.-.-.-</ecNumber>
    </submittedName>
</protein>
<proteinExistence type="inferred from homology"/>
<dbReference type="PRINTS" id="PR01001">
    <property type="entry name" value="FADG3PDH"/>
</dbReference>
<dbReference type="Pfam" id="PF01266">
    <property type="entry name" value="DAO"/>
    <property type="match status" value="1"/>
</dbReference>
<dbReference type="InterPro" id="IPR038299">
    <property type="entry name" value="DAO_C_sf"/>
</dbReference>
<keyword evidence="5 9" id="KW-0560">Oxidoreductase</keyword>
<dbReference type="PANTHER" id="PTHR11985">
    <property type="entry name" value="GLYCEROL-3-PHOSPHATE DEHYDROGENASE"/>
    <property type="match status" value="1"/>
</dbReference>
<dbReference type="Gene3D" id="3.30.9.10">
    <property type="entry name" value="D-Amino Acid Oxidase, subunit A, domain 2"/>
    <property type="match status" value="1"/>
</dbReference>
<feature type="domain" description="FAD dependent oxidoreductase" evidence="7">
    <location>
        <begin position="64"/>
        <end position="421"/>
    </location>
</feature>
<dbReference type="InterPro" id="IPR036188">
    <property type="entry name" value="FAD/NAD-bd_sf"/>
</dbReference>
<sequence>MAKPASSSTQTSTDATTAGAASTVHDAEHEHTAQGSGVGFDPSAKLGPDERAATIEALKTRELDVLVVGGGIVGGGSALDAVTRGLSVGIVEARDWGSGTSSRSSKLVHGGIRYLEQLNFALVREALIERGLLLQRIAPHLVKPVRFLYPLNHRVWERFYIGIGMAMYDVFSWSGGRPPGVPHHRHLSRKQVLRNMPGLKKDAFVGGMTYYDAQVDDARYVASLVRTAASYGALAASRVRIEGFIKVGERVVGAHAHDIQTGEKFDIRAKQVVNATGVWTDDTQAMVGTRGQFKVRASKGVHLVIPRDRFQSNTGMILRTEKSVLFVIPWGRHWLVGTTDTDWNLDKAHPAATAADIDYILEHVNKVLAVPLTREDVEGVYAGLRPLLAGESDQTSQLSREHVVAHTVPGLVVVAGGKWTTYRVMGKDAIDEAVAAMDGKIPGSTTEDIPLLGAEGYPAAWNRRSRTARTFGVHKVRIEHLLNRYGTLATEVLQLVKDDPSLAEPLPQADDYIGAEVVYAASHEGALHLEDVLARRTRISIEAWDRGEEAAPVAAKLMAGVLGWDQETTENEVANYLKRVAAERESQLQPDDQSADRVRLEAPDIAFGFDEDDVVVGGGRSSGAEGAKASDEQVVGEKTSEPK</sequence>
<name>A0ABT7T4H8_9MICO</name>
<evidence type="ECO:0000313" key="9">
    <source>
        <dbReference type="EMBL" id="MDM7884483.1"/>
    </source>
</evidence>
<gene>
    <name evidence="9" type="ORF">QUG92_05140</name>
</gene>
<dbReference type="GO" id="GO:0016491">
    <property type="term" value="F:oxidoreductase activity"/>
    <property type="evidence" value="ECO:0007669"/>
    <property type="project" value="UniProtKB-KW"/>
</dbReference>
<dbReference type="InterPro" id="IPR000447">
    <property type="entry name" value="G3P_DH_FAD-dep"/>
</dbReference>
<comment type="cofactor">
    <cofactor evidence="1">
        <name>FAD</name>
        <dbReference type="ChEBI" id="CHEBI:57692"/>
    </cofactor>
</comment>
<accession>A0ABT7T4H8</accession>
<comment type="similarity">
    <text evidence="2">Belongs to the FAD-dependent glycerol-3-phosphate dehydrogenase family.</text>
</comment>
<dbReference type="PANTHER" id="PTHR11985:SF31">
    <property type="entry name" value="GLYCEROL-3-PHOSPHATE DEHYDROGENASE 2"/>
    <property type="match status" value="1"/>
</dbReference>
<feature type="domain" description="Alpha-glycerophosphate oxidase C-terminal" evidence="8">
    <location>
        <begin position="444"/>
        <end position="568"/>
    </location>
</feature>
<dbReference type="Gene3D" id="3.50.50.60">
    <property type="entry name" value="FAD/NAD(P)-binding domain"/>
    <property type="match status" value="1"/>
</dbReference>
<keyword evidence="3" id="KW-0285">Flavoprotein</keyword>
<dbReference type="RefSeq" id="WP_289457949.1">
    <property type="nucleotide sequence ID" value="NZ_JAUCML010000003.1"/>
</dbReference>
<evidence type="ECO:0000313" key="10">
    <source>
        <dbReference type="Proteomes" id="UP001237823"/>
    </source>
</evidence>
<dbReference type="Proteomes" id="UP001237823">
    <property type="component" value="Unassembled WGS sequence"/>
</dbReference>
<reference evidence="9 10" key="1">
    <citation type="submission" date="2023-06" db="EMBL/GenBank/DDBJ databases">
        <authorList>
            <person name="Feng G."/>
            <person name="Li J."/>
            <person name="Zhu H."/>
        </authorList>
    </citation>
    <scope>NUCLEOTIDE SEQUENCE [LARGE SCALE GENOMIC DNA]</scope>
    <source>
        <strain evidence="9 10">RHCKG23</strain>
    </source>
</reference>
<keyword evidence="10" id="KW-1185">Reference proteome</keyword>
<evidence type="ECO:0000256" key="4">
    <source>
        <dbReference type="ARBA" id="ARBA00022827"/>
    </source>
</evidence>
<dbReference type="Pfam" id="PF16901">
    <property type="entry name" value="DAO_C"/>
    <property type="match status" value="1"/>
</dbReference>